<keyword evidence="13" id="KW-1015">Disulfide bond</keyword>
<keyword evidence="11 19" id="KW-1133">Transmembrane helix</keyword>
<dbReference type="Gene3D" id="1.10.510.10">
    <property type="entry name" value="Transferase(Phosphotransferase) domain 1"/>
    <property type="match status" value="2"/>
</dbReference>
<dbReference type="GO" id="GO:0030247">
    <property type="term" value="F:polysaccharide binding"/>
    <property type="evidence" value="ECO:0007669"/>
    <property type="project" value="InterPro"/>
</dbReference>
<dbReference type="InterPro" id="IPR011009">
    <property type="entry name" value="Kinase-like_dom_sf"/>
</dbReference>
<evidence type="ECO:0000256" key="6">
    <source>
        <dbReference type="ARBA" id="ARBA00022692"/>
    </source>
</evidence>
<keyword evidence="5" id="KW-0808">Transferase</keyword>
<evidence type="ECO:0000256" key="19">
    <source>
        <dbReference type="SAM" id="Phobius"/>
    </source>
</evidence>
<keyword evidence="6 19" id="KW-0812">Transmembrane</keyword>
<dbReference type="FunFam" id="3.30.200.20:FF:000178">
    <property type="entry name" value="serine/threonine-protein kinase PBS1-like"/>
    <property type="match status" value="1"/>
</dbReference>
<keyword evidence="7" id="KW-0732">Signal</keyword>
<evidence type="ECO:0000256" key="15">
    <source>
        <dbReference type="ARBA" id="ARBA00023180"/>
    </source>
</evidence>
<proteinExistence type="predicted"/>
<dbReference type="EC" id="2.7.11.1" evidence="2"/>
<dbReference type="CDD" id="cd14066">
    <property type="entry name" value="STKc_IRAK"/>
    <property type="match status" value="1"/>
</dbReference>
<name>A0AA88D335_FICCA</name>
<evidence type="ECO:0000256" key="17">
    <source>
        <dbReference type="ARBA" id="ARBA00048679"/>
    </source>
</evidence>
<protein>
    <recommendedName>
        <fullName evidence="2">non-specific serine/threonine protein kinase</fullName>
        <ecNumber evidence="2">2.7.11.1</ecNumber>
    </recommendedName>
</protein>
<dbReference type="Proteomes" id="UP001187192">
    <property type="component" value="Unassembled WGS sequence"/>
</dbReference>
<keyword evidence="12 19" id="KW-0472">Membrane</keyword>
<organism evidence="21 22">
    <name type="scientific">Ficus carica</name>
    <name type="common">Common fig</name>
    <dbReference type="NCBI Taxonomy" id="3494"/>
    <lineage>
        <taxon>Eukaryota</taxon>
        <taxon>Viridiplantae</taxon>
        <taxon>Streptophyta</taxon>
        <taxon>Embryophyta</taxon>
        <taxon>Tracheophyta</taxon>
        <taxon>Spermatophyta</taxon>
        <taxon>Magnoliopsida</taxon>
        <taxon>eudicotyledons</taxon>
        <taxon>Gunneridae</taxon>
        <taxon>Pentapetalae</taxon>
        <taxon>rosids</taxon>
        <taxon>fabids</taxon>
        <taxon>Rosales</taxon>
        <taxon>Moraceae</taxon>
        <taxon>Ficeae</taxon>
        <taxon>Ficus</taxon>
    </lineage>
</organism>
<evidence type="ECO:0000313" key="22">
    <source>
        <dbReference type="Proteomes" id="UP001187192"/>
    </source>
</evidence>
<evidence type="ECO:0000256" key="4">
    <source>
        <dbReference type="ARBA" id="ARBA00022536"/>
    </source>
</evidence>
<feature type="binding site" evidence="18">
    <location>
        <position position="858"/>
    </location>
    <ligand>
        <name>ATP</name>
        <dbReference type="ChEBI" id="CHEBI:30616"/>
    </ligand>
</feature>
<evidence type="ECO:0000256" key="3">
    <source>
        <dbReference type="ARBA" id="ARBA00022527"/>
    </source>
</evidence>
<evidence type="ECO:0000256" key="16">
    <source>
        <dbReference type="ARBA" id="ARBA00047899"/>
    </source>
</evidence>
<evidence type="ECO:0000256" key="10">
    <source>
        <dbReference type="ARBA" id="ARBA00022840"/>
    </source>
</evidence>
<feature type="domain" description="Protein kinase" evidence="20">
    <location>
        <begin position="281"/>
        <end position="578"/>
    </location>
</feature>
<sequence length="1130" mass="127611">MLRTASQNDCTETRCSRHGPAIGFPFRLKGNQPQHCGYSQSFDLTCTKENQTLLQLPTSAKFFVEKIDHKSQSIHISDPGGCLMRQIQNLSLSSSPFQYTINSTMNLTVFSCEAEDITNQLFLSDLPPCLNASGHRLYGVESWYNIRDVNLVSCTKLYEMFSVPTDILMEQTELLLSWSTPNCSICEAQGKRCGLNSNGTKPVIECYKSPKSRKSAITKLVVSGSIIGSFFLTLVAFVLYLVHRKSRIKEENQVKIEKFLADYEAFKPARYSYADIKRITNQFSDELGQGAYGTVYKGKLSDEVFVAVKVLNNSKGKGEGFITEVGIIGQIHHVNVVRLVGFCADGFRRPLVYEFLPNGSLQKFITPMVAKRSFLNWQKMKDIALGIANGIEYLHQGCDQQILHFDIKPHNVLLNQNFNPKVSDFGTAKLCSKDQSVASMTTARGTMVYIAPEVFSRNFGDVSYKSDAIASECCCSKWRTFENRCRGRGRYEDREELAVVGLWCIQWQPVDRPSMNVVVKMLEGKEELNMPPNPFAKVPAQRKNVTTTTGRFVHQELSVISELKGQPQECGEPKYELLCENNKTVILLHSVKYYVESINREDHTIRLVDSGIQKDDCSSLPLHSLTPNTFSGQRPEISNLQDLIFRSPDFSSNSEIIFLSCEKPLHNSSMFISTQPCINGSILAKKRSYSSSRHYHSYVASKDVMVSDLEESCSVDFMAMSAKPISVKDKVFASWTEMWSMDVMIVVDLSILKMISSKMFTGLILFAVYGVGPILLLRFVIGLLSFSGLLIYKWRRRHLSVYDSIEEFLQSHNNLRPITYSFSDIKKMTKDFKDKLGEGGYGSVYKGKLRSGRDVAVKVLGKSKSNGQEFINEIVTIGRIYHVNVVRLIGFCAEGSKRALLYEFMPNGSLEKHIFPREGRTTLSYEKMSEIALGVARGIEYLHRGCDMRILHFDIKPHNILLDENFTPKVSDFGLAKLYPVDGSIVSLTVVRGTIGYIAPELFYKNIGGVSYKADVYSFGMLLMEMAGKRTMNTNGDNSTEAYFPSWVYDQISKGNDLEIGEVDVGEDEKVMVRKMVIIGLWCIQMRPSDRPSMNKVIDMLESKMEMLRNASKAFFVSTRCYSQLQECRR</sequence>
<evidence type="ECO:0000256" key="13">
    <source>
        <dbReference type="ARBA" id="ARBA00023157"/>
    </source>
</evidence>
<dbReference type="GO" id="GO:0004674">
    <property type="term" value="F:protein serine/threonine kinase activity"/>
    <property type="evidence" value="ECO:0007669"/>
    <property type="project" value="UniProtKB-KW"/>
</dbReference>
<evidence type="ECO:0000256" key="8">
    <source>
        <dbReference type="ARBA" id="ARBA00022741"/>
    </source>
</evidence>
<evidence type="ECO:0000256" key="11">
    <source>
        <dbReference type="ARBA" id="ARBA00022989"/>
    </source>
</evidence>
<dbReference type="GO" id="GO:0016020">
    <property type="term" value="C:membrane"/>
    <property type="evidence" value="ECO:0007669"/>
    <property type="project" value="UniProtKB-SubCell"/>
</dbReference>
<evidence type="ECO:0000256" key="2">
    <source>
        <dbReference type="ARBA" id="ARBA00012513"/>
    </source>
</evidence>
<dbReference type="PROSITE" id="PS00108">
    <property type="entry name" value="PROTEIN_KINASE_ST"/>
    <property type="match status" value="2"/>
</dbReference>
<evidence type="ECO:0000256" key="7">
    <source>
        <dbReference type="ARBA" id="ARBA00022729"/>
    </source>
</evidence>
<evidence type="ECO:0000256" key="12">
    <source>
        <dbReference type="ARBA" id="ARBA00023136"/>
    </source>
</evidence>
<accession>A0AA88D335</accession>
<dbReference type="AlphaFoldDB" id="A0AA88D335"/>
<feature type="transmembrane region" description="Helical" evidence="19">
    <location>
        <begin position="220"/>
        <end position="242"/>
    </location>
</feature>
<keyword evidence="22" id="KW-1185">Reference proteome</keyword>
<dbReference type="InterPro" id="IPR017441">
    <property type="entry name" value="Protein_kinase_ATP_BS"/>
</dbReference>
<keyword evidence="15" id="KW-0325">Glycoprotein</keyword>
<dbReference type="InterPro" id="IPR045874">
    <property type="entry name" value="LRK10/LRL21-25-like"/>
</dbReference>
<dbReference type="SMART" id="SM00220">
    <property type="entry name" value="S_TKc"/>
    <property type="match status" value="2"/>
</dbReference>
<keyword evidence="9" id="KW-0418">Kinase</keyword>
<keyword evidence="10 18" id="KW-0067">ATP-binding</keyword>
<keyword evidence="8 18" id="KW-0547">Nucleotide-binding</keyword>
<dbReference type="InterPro" id="IPR008271">
    <property type="entry name" value="Ser/Thr_kinase_AS"/>
</dbReference>
<keyword evidence="14" id="KW-0675">Receptor</keyword>
<feature type="binding site" evidence="18">
    <location>
        <position position="309"/>
    </location>
    <ligand>
        <name>ATP</name>
        <dbReference type="ChEBI" id="CHEBI:30616"/>
    </ligand>
</feature>
<evidence type="ECO:0000259" key="20">
    <source>
        <dbReference type="PROSITE" id="PS50011"/>
    </source>
</evidence>
<dbReference type="InterPro" id="IPR000719">
    <property type="entry name" value="Prot_kinase_dom"/>
</dbReference>
<comment type="caution">
    <text evidence="21">The sequence shown here is derived from an EMBL/GenBank/DDBJ whole genome shotgun (WGS) entry which is preliminary data.</text>
</comment>
<dbReference type="PROSITE" id="PS00107">
    <property type="entry name" value="PROTEIN_KINASE_ATP"/>
    <property type="match status" value="2"/>
</dbReference>
<evidence type="ECO:0000313" key="21">
    <source>
        <dbReference type="EMBL" id="GMN44423.1"/>
    </source>
</evidence>
<feature type="domain" description="Protein kinase" evidence="20">
    <location>
        <begin position="830"/>
        <end position="1108"/>
    </location>
</feature>
<dbReference type="FunFam" id="1.10.510.10:FF:000590">
    <property type="entry name" value="PR5-like receptor kinase"/>
    <property type="match status" value="1"/>
</dbReference>
<dbReference type="EMBL" id="BTGU01000018">
    <property type="protein sequence ID" value="GMN44423.1"/>
    <property type="molecule type" value="Genomic_DNA"/>
</dbReference>
<dbReference type="InterPro" id="IPR025287">
    <property type="entry name" value="WAK_GUB"/>
</dbReference>
<evidence type="ECO:0000256" key="14">
    <source>
        <dbReference type="ARBA" id="ARBA00023170"/>
    </source>
</evidence>
<dbReference type="Pfam" id="PF13947">
    <property type="entry name" value="GUB_WAK_bind"/>
    <property type="match status" value="2"/>
</dbReference>
<dbReference type="FunFam" id="3.30.200.20:FF:000059">
    <property type="entry name" value="S-receptor-like serine/threonine-protein kinase"/>
    <property type="match status" value="1"/>
</dbReference>
<evidence type="ECO:0000256" key="9">
    <source>
        <dbReference type="ARBA" id="ARBA00022777"/>
    </source>
</evidence>
<dbReference type="SUPFAM" id="SSF56112">
    <property type="entry name" value="Protein kinase-like (PK-like)"/>
    <property type="match status" value="2"/>
</dbReference>
<comment type="catalytic activity">
    <reaction evidence="17">
        <text>L-seryl-[protein] + ATP = O-phospho-L-seryl-[protein] + ADP + H(+)</text>
        <dbReference type="Rhea" id="RHEA:17989"/>
        <dbReference type="Rhea" id="RHEA-COMP:9863"/>
        <dbReference type="Rhea" id="RHEA-COMP:11604"/>
        <dbReference type="ChEBI" id="CHEBI:15378"/>
        <dbReference type="ChEBI" id="CHEBI:29999"/>
        <dbReference type="ChEBI" id="CHEBI:30616"/>
        <dbReference type="ChEBI" id="CHEBI:83421"/>
        <dbReference type="ChEBI" id="CHEBI:456216"/>
        <dbReference type="EC" id="2.7.11.1"/>
    </reaction>
</comment>
<dbReference type="FunFam" id="1.10.510.10:FF:001023">
    <property type="entry name" value="Os07g0541700 protein"/>
    <property type="match status" value="1"/>
</dbReference>
<evidence type="ECO:0000256" key="1">
    <source>
        <dbReference type="ARBA" id="ARBA00004479"/>
    </source>
</evidence>
<comment type="catalytic activity">
    <reaction evidence="16">
        <text>L-threonyl-[protein] + ATP = O-phospho-L-threonyl-[protein] + ADP + H(+)</text>
        <dbReference type="Rhea" id="RHEA:46608"/>
        <dbReference type="Rhea" id="RHEA-COMP:11060"/>
        <dbReference type="Rhea" id="RHEA-COMP:11605"/>
        <dbReference type="ChEBI" id="CHEBI:15378"/>
        <dbReference type="ChEBI" id="CHEBI:30013"/>
        <dbReference type="ChEBI" id="CHEBI:30616"/>
        <dbReference type="ChEBI" id="CHEBI:61977"/>
        <dbReference type="ChEBI" id="CHEBI:456216"/>
        <dbReference type="EC" id="2.7.11.1"/>
    </reaction>
</comment>
<dbReference type="PANTHER" id="PTHR27009">
    <property type="entry name" value="RUST RESISTANCE KINASE LR10-RELATED"/>
    <property type="match status" value="1"/>
</dbReference>
<gene>
    <name evidence="21" type="ORF">TIFTF001_013614</name>
</gene>
<dbReference type="PROSITE" id="PS50011">
    <property type="entry name" value="PROTEIN_KINASE_DOM"/>
    <property type="match status" value="2"/>
</dbReference>
<reference evidence="21" key="1">
    <citation type="submission" date="2023-07" db="EMBL/GenBank/DDBJ databases">
        <title>draft genome sequence of fig (Ficus carica).</title>
        <authorList>
            <person name="Takahashi T."/>
            <person name="Nishimura K."/>
        </authorList>
    </citation>
    <scope>NUCLEOTIDE SEQUENCE</scope>
</reference>
<keyword evidence="4" id="KW-0245">EGF-like domain</keyword>
<evidence type="ECO:0000256" key="5">
    <source>
        <dbReference type="ARBA" id="ARBA00022679"/>
    </source>
</evidence>
<comment type="subcellular location">
    <subcellularLocation>
        <location evidence="1">Membrane</location>
        <topology evidence="1">Single-pass type I membrane protein</topology>
    </subcellularLocation>
</comment>
<dbReference type="Gene3D" id="3.30.200.20">
    <property type="entry name" value="Phosphorylase Kinase, domain 1"/>
    <property type="match status" value="2"/>
</dbReference>
<keyword evidence="3" id="KW-0723">Serine/threonine-protein kinase</keyword>
<dbReference type="GO" id="GO:0005524">
    <property type="term" value="F:ATP binding"/>
    <property type="evidence" value="ECO:0007669"/>
    <property type="project" value="UniProtKB-UniRule"/>
</dbReference>
<evidence type="ECO:0000256" key="18">
    <source>
        <dbReference type="PROSITE-ProRule" id="PRU10141"/>
    </source>
</evidence>
<dbReference type="Pfam" id="PF00069">
    <property type="entry name" value="Pkinase"/>
    <property type="match status" value="2"/>
</dbReference>